<evidence type="ECO:0000313" key="2">
    <source>
        <dbReference type="EMBL" id="AZQ62432.1"/>
    </source>
</evidence>
<dbReference type="EMBL" id="CP034562">
    <property type="protein sequence ID" value="AZQ62432.1"/>
    <property type="molecule type" value="Genomic_DNA"/>
</dbReference>
<evidence type="ECO:0000256" key="1">
    <source>
        <dbReference type="SAM" id="Phobius"/>
    </source>
</evidence>
<keyword evidence="3" id="KW-1185">Reference proteome</keyword>
<proteinExistence type="predicted"/>
<dbReference type="OrthoDB" id="9851563at2"/>
<dbReference type="RefSeq" id="WP_126613928.1">
    <property type="nucleotide sequence ID" value="NZ_CP034562.1"/>
</dbReference>
<keyword evidence="1" id="KW-1133">Transmembrane helix</keyword>
<name>A0A3S9P2X2_9BACT</name>
<reference evidence="2 3" key="1">
    <citation type="submission" date="2018-12" db="EMBL/GenBank/DDBJ databases">
        <title>Flammeovirga pectinis sp. nov., isolated from the gut of the Korean scallop, Patinopecten yessoensis.</title>
        <authorList>
            <person name="Bae J.-W."/>
            <person name="Jeong Y.-S."/>
            <person name="Kang W."/>
        </authorList>
    </citation>
    <scope>NUCLEOTIDE SEQUENCE [LARGE SCALE GENOMIC DNA]</scope>
    <source>
        <strain evidence="2 3">L12M1</strain>
    </source>
</reference>
<dbReference type="Proteomes" id="UP000267268">
    <property type="component" value="Chromosome 1"/>
</dbReference>
<dbReference type="KEGG" id="fll:EI427_09335"/>
<gene>
    <name evidence="2" type="ORF">EI427_09335</name>
</gene>
<keyword evidence="1" id="KW-0472">Membrane</keyword>
<feature type="transmembrane region" description="Helical" evidence="1">
    <location>
        <begin position="6"/>
        <end position="23"/>
    </location>
</feature>
<organism evidence="2 3">
    <name type="scientific">Flammeovirga pectinis</name>
    <dbReference type="NCBI Taxonomy" id="2494373"/>
    <lineage>
        <taxon>Bacteria</taxon>
        <taxon>Pseudomonadati</taxon>
        <taxon>Bacteroidota</taxon>
        <taxon>Cytophagia</taxon>
        <taxon>Cytophagales</taxon>
        <taxon>Flammeovirgaceae</taxon>
        <taxon>Flammeovirga</taxon>
    </lineage>
</organism>
<dbReference type="AlphaFoldDB" id="A0A3S9P2X2"/>
<keyword evidence="1" id="KW-0812">Transmembrane</keyword>
<evidence type="ECO:0000313" key="3">
    <source>
        <dbReference type="Proteomes" id="UP000267268"/>
    </source>
</evidence>
<protein>
    <submittedName>
        <fullName evidence="2">Uncharacterized protein</fullName>
    </submittedName>
</protein>
<sequence>MNFYRWGLVVTASIIGLGNVWLLDSEDLSINNNIFEYMGIITMFGVSTMLVSYSFRTKGNKNIL</sequence>
<accession>A0A3S9P2X2</accession>
<feature type="transmembrane region" description="Helical" evidence="1">
    <location>
        <begin position="35"/>
        <end position="55"/>
    </location>
</feature>